<evidence type="ECO:0000313" key="1">
    <source>
        <dbReference type="EMBL" id="AGC34592.1"/>
    </source>
</evidence>
<dbReference type="GeneID" id="16151527"/>
<dbReference type="EMBL" id="KC117378">
    <property type="protein sequence ID" value="AGC34592.1"/>
    <property type="molecule type" value="Genomic_DNA"/>
</dbReference>
<name>R9QSP9_9CAUD</name>
<dbReference type="RefSeq" id="YP_008083097.1">
    <property type="nucleotide sequence ID" value="NC_021471.1"/>
</dbReference>
<proteinExistence type="predicted"/>
<organism evidence="1 2">
    <name type="scientific">Haloarcula sinaiiensis tailed virus 1</name>
    <dbReference type="NCBI Taxonomy" id="1262530"/>
    <lineage>
        <taxon>Viruses</taxon>
        <taxon>Duplodnaviria</taxon>
        <taxon>Heunggongvirae</taxon>
        <taxon>Uroviricota</taxon>
        <taxon>Caudoviricetes</taxon>
        <taxon>Kirjokansivirales</taxon>
        <taxon>Shortaselviridae</taxon>
        <taxon>Lonfivirus</taxon>
        <taxon>Lonfivirus codicilli</taxon>
        <taxon>Lonfivirus HSTV1</taxon>
    </lineage>
</organism>
<dbReference type="KEGG" id="vg:16151527"/>
<accession>R9QSP9</accession>
<protein>
    <submittedName>
        <fullName evidence="1">Uncharacterized protein</fullName>
    </submittedName>
</protein>
<reference evidence="1 2" key="1">
    <citation type="journal article" date="2013" name="Proc. Natl. Acad. Sci. U.S.A.">
        <title>Structure of the archaeal head-tailed virus HSTV-1 completes the HK97 fold story.</title>
        <authorList>
            <person name="Pietila M.K."/>
            <person name="Laurinmaki P."/>
            <person name="Russell D.A."/>
            <person name="Ko C.C."/>
            <person name="Jacobs-Sera D."/>
            <person name="Hendrix R.W."/>
            <person name="Bamford D.H."/>
            <person name="Butcher S.J."/>
        </authorList>
    </citation>
    <scope>NUCLEOTIDE SEQUENCE [LARGE SCALE GENOMIC DNA]</scope>
</reference>
<keyword evidence="2" id="KW-1185">Reference proteome</keyword>
<dbReference type="Proteomes" id="UP000014319">
    <property type="component" value="Genome"/>
</dbReference>
<gene>
    <name evidence="1" type="primary">47</name>
    <name evidence="1" type="ORF">HSTV1_47</name>
</gene>
<sequence>MTLSPSEPGRLFDADVSAVPAIRRITTRERALLFHREAHKHGVSADVKEAIAERLRTLQQQDYELE</sequence>
<evidence type="ECO:0000313" key="2">
    <source>
        <dbReference type="Proteomes" id="UP000014319"/>
    </source>
</evidence>